<organism evidence="2 3">
    <name type="scientific">Parabacteroides faecis</name>
    <dbReference type="NCBI Taxonomy" id="1217282"/>
    <lineage>
        <taxon>Bacteria</taxon>
        <taxon>Pseudomonadati</taxon>
        <taxon>Bacteroidota</taxon>
        <taxon>Bacteroidia</taxon>
        <taxon>Bacteroidales</taxon>
        <taxon>Tannerellaceae</taxon>
        <taxon>Parabacteroides</taxon>
    </lineage>
</organism>
<dbReference type="Proteomes" id="UP000533637">
    <property type="component" value="Unassembled WGS sequence"/>
</dbReference>
<gene>
    <name evidence="2" type="ORF">GGQ57_002368</name>
</gene>
<evidence type="ECO:0000313" key="2">
    <source>
        <dbReference type="EMBL" id="MBB4622468.1"/>
    </source>
</evidence>
<evidence type="ECO:0000256" key="1">
    <source>
        <dbReference type="SAM" id="SignalP"/>
    </source>
</evidence>
<keyword evidence="3" id="KW-1185">Reference proteome</keyword>
<sequence>MLKINKLLIASILILTQLSLAAQNNTNSPYTRFGYGELADRSFGAGRAMGGVGFGLRSSKQINPMNPASYSCMDSLTFLFDFGASGQLSWFDDGINKQHNINGNVEYIALQFPLHERIAMSVGILPYSYVGYSFGAVRTNSDGSNYVESFNGSGGLNDLYAGLSIDIWKKRLSVGANVGYLFGNIKHEQANAFVNSSGYNTVRNQNLEVRDIKLDFGIQYTHPISKREEITLGLVFSPKNHLNSTYINTTYNVNSSGSAEVVASDTTKSLAFDIPNSIGFGASYVKKDKLTLAADVLYETWDKASYSGSKDSFKDRVRVAAGGEIIPNYQNRNFFSRVRYRAGAHYSNSYLMINNTEDAAYKGNGYNEYGVSVGFGLPLIDNRSLLNISFEYNKIKPGGKNMIDEQYFRFTINYTFNEMWFWKKKI</sequence>
<dbReference type="RefSeq" id="WP_122374033.1">
    <property type="nucleotide sequence ID" value="NZ_BMPB01000013.1"/>
</dbReference>
<proteinExistence type="predicted"/>
<evidence type="ECO:0008006" key="4">
    <source>
        <dbReference type="Google" id="ProtNLM"/>
    </source>
</evidence>
<dbReference type="SUPFAM" id="SSF56935">
    <property type="entry name" value="Porins"/>
    <property type="match status" value="1"/>
</dbReference>
<feature type="chain" id="PRO_5047444813" description="Outer membrane protein" evidence="1">
    <location>
        <begin position="22"/>
        <end position="426"/>
    </location>
</feature>
<reference evidence="2 3" key="1">
    <citation type="submission" date="2020-08" db="EMBL/GenBank/DDBJ databases">
        <title>Genomic Encyclopedia of Type Strains, Phase IV (KMG-IV): sequencing the most valuable type-strain genomes for metagenomic binning, comparative biology and taxonomic classification.</title>
        <authorList>
            <person name="Goeker M."/>
        </authorList>
    </citation>
    <scope>NUCLEOTIDE SEQUENCE [LARGE SCALE GENOMIC DNA]</scope>
    <source>
        <strain evidence="2 3">DSM 102983</strain>
    </source>
</reference>
<dbReference type="Gene3D" id="2.40.160.60">
    <property type="entry name" value="Outer membrane protein transport protein (OMPP1/FadL/TodX)"/>
    <property type="match status" value="1"/>
</dbReference>
<accession>A0ABR6KNR3</accession>
<comment type="caution">
    <text evidence="2">The sequence shown here is derived from an EMBL/GenBank/DDBJ whole genome shotgun (WGS) entry which is preliminary data.</text>
</comment>
<feature type="signal peptide" evidence="1">
    <location>
        <begin position="1"/>
        <end position="21"/>
    </location>
</feature>
<keyword evidence="1" id="KW-0732">Signal</keyword>
<evidence type="ECO:0000313" key="3">
    <source>
        <dbReference type="Proteomes" id="UP000533637"/>
    </source>
</evidence>
<protein>
    <recommendedName>
        <fullName evidence="4">Outer membrane protein</fullName>
    </recommendedName>
</protein>
<name>A0ABR6KNR3_9BACT</name>
<dbReference type="EMBL" id="JACHOC010000004">
    <property type="protein sequence ID" value="MBB4622468.1"/>
    <property type="molecule type" value="Genomic_DNA"/>
</dbReference>